<dbReference type="Gramene" id="OB10G13140.1">
    <property type="protein sequence ID" value="OB10G13140.1"/>
    <property type="gene ID" value="OB10G13140"/>
</dbReference>
<protein>
    <submittedName>
        <fullName evidence="2">Uncharacterized protein</fullName>
    </submittedName>
</protein>
<reference evidence="2" key="1">
    <citation type="journal article" date="2013" name="Nat. Commun.">
        <title>Whole-genome sequencing of Oryza brachyantha reveals mechanisms underlying Oryza genome evolution.</title>
        <authorList>
            <person name="Chen J."/>
            <person name="Huang Q."/>
            <person name="Gao D."/>
            <person name="Wang J."/>
            <person name="Lang Y."/>
            <person name="Liu T."/>
            <person name="Li B."/>
            <person name="Bai Z."/>
            <person name="Luis Goicoechea J."/>
            <person name="Liang C."/>
            <person name="Chen C."/>
            <person name="Zhang W."/>
            <person name="Sun S."/>
            <person name="Liao Y."/>
            <person name="Zhang X."/>
            <person name="Yang L."/>
            <person name="Song C."/>
            <person name="Wang M."/>
            <person name="Shi J."/>
            <person name="Liu G."/>
            <person name="Liu J."/>
            <person name="Zhou H."/>
            <person name="Zhou W."/>
            <person name="Yu Q."/>
            <person name="An N."/>
            <person name="Chen Y."/>
            <person name="Cai Q."/>
            <person name="Wang B."/>
            <person name="Liu B."/>
            <person name="Min J."/>
            <person name="Huang Y."/>
            <person name="Wu H."/>
            <person name="Li Z."/>
            <person name="Zhang Y."/>
            <person name="Yin Y."/>
            <person name="Song W."/>
            <person name="Jiang J."/>
            <person name="Jackson S.A."/>
            <person name="Wing R.A."/>
            <person name="Wang J."/>
            <person name="Chen M."/>
        </authorList>
    </citation>
    <scope>NUCLEOTIDE SEQUENCE [LARGE SCALE GENOMIC DNA]</scope>
    <source>
        <strain evidence="2">cv. IRGC 101232</strain>
    </source>
</reference>
<evidence type="ECO:0000313" key="3">
    <source>
        <dbReference type="Proteomes" id="UP000006038"/>
    </source>
</evidence>
<dbReference type="HOGENOM" id="CLU_1725111_0_0_1"/>
<accession>J3N1B6</accession>
<name>J3N1B6_ORYBR</name>
<evidence type="ECO:0000256" key="1">
    <source>
        <dbReference type="SAM" id="MobiDB-lite"/>
    </source>
</evidence>
<evidence type="ECO:0000313" key="2">
    <source>
        <dbReference type="EnsemblPlants" id="OB10G13140.1"/>
    </source>
</evidence>
<dbReference type="AlphaFoldDB" id="J3N1B6"/>
<reference evidence="2" key="2">
    <citation type="submission" date="2013-04" db="UniProtKB">
        <authorList>
            <consortium name="EnsemblPlants"/>
        </authorList>
    </citation>
    <scope>IDENTIFICATION</scope>
</reference>
<proteinExistence type="predicted"/>
<dbReference type="EnsemblPlants" id="OB10G13140.1">
    <property type="protein sequence ID" value="OB10G13140.1"/>
    <property type="gene ID" value="OB10G13140"/>
</dbReference>
<keyword evidence="3" id="KW-1185">Reference proteome</keyword>
<dbReference type="Proteomes" id="UP000006038">
    <property type="component" value="Chromosome 10"/>
</dbReference>
<organism evidence="2">
    <name type="scientific">Oryza brachyantha</name>
    <name type="common">malo sina</name>
    <dbReference type="NCBI Taxonomy" id="4533"/>
    <lineage>
        <taxon>Eukaryota</taxon>
        <taxon>Viridiplantae</taxon>
        <taxon>Streptophyta</taxon>
        <taxon>Embryophyta</taxon>
        <taxon>Tracheophyta</taxon>
        <taxon>Spermatophyta</taxon>
        <taxon>Magnoliopsida</taxon>
        <taxon>Liliopsida</taxon>
        <taxon>Poales</taxon>
        <taxon>Poaceae</taxon>
        <taxon>BOP clade</taxon>
        <taxon>Oryzoideae</taxon>
        <taxon>Oryzeae</taxon>
        <taxon>Oryzinae</taxon>
        <taxon>Oryza</taxon>
    </lineage>
</organism>
<feature type="region of interest" description="Disordered" evidence="1">
    <location>
        <begin position="77"/>
        <end position="100"/>
    </location>
</feature>
<sequence length="152" mass="15655">MGTKSITSGGAQFKIEVWHGLHACDFGALLPAPPLRWPSVPARLHCLLATVRPHGPRPNPLLLAPWPTVTPATCASGDRAPTAATTRRAPAPTASVPSRMRASGCTPIVKWNDGVLAPKRQPVGVGRVIAGSGGSGLRWGAGGGRLPVGVWG</sequence>
<feature type="compositionally biased region" description="Low complexity" evidence="1">
    <location>
        <begin position="79"/>
        <end position="94"/>
    </location>
</feature>